<dbReference type="VEuPathDB" id="FungiDB:ACLA_036470"/>
<evidence type="ECO:0000256" key="1">
    <source>
        <dbReference type="ARBA" id="ARBA00013134"/>
    </source>
</evidence>
<dbReference type="HOGENOM" id="CLU_070319_2_0_1"/>
<dbReference type="AlphaFoldDB" id="A1CJW9"/>
<dbReference type="EMBL" id="DS027056">
    <property type="protein sequence ID" value="EAW09443.1"/>
    <property type="molecule type" value="Genomic_DNA"/>
</dbReference>
<dbReference type="OMA" id="WEAWTHT"/>
<dbReference type="InterPro" id="IPR050325">
    <property type="entry name" value="Prot/Nucl_acid_deglycase"/>
</dbReference>
<comment type="similarity">
    <text evidence="4">Belongs to the peptidase C56 family. HSP31-like subfamily.</text>
</comment>
<name>A1CJW9_ASPCL</name>
<dbReference type="STRING" id="344612.A1CJW9"/>
<keyword evidence="7" id="KW-1185">Reference proteome</keyword>
<reference evidence="6 7" key="1">
    <citation type="journal article" date="2008" name="PLoS Genet.">
        <title>Genomic islands in the pathogenic filamentous fungus Aspergillus fumigatus.</title>
        <authorList>
            <person name="Fedorova N.D."/>
            <person name="Khaldi N."/>
            <person name="Joardar V.S."/>
            <person name="Maiti R."/>
            <person name="Amedeo P."/>
            <person name="Anderson M.J."/>
            <person name="Crabtree J."/>
            <person name="Silva J.C."/>
            <person name="Badger J.H."/>
            <person name="Albarraq A."/>
            <person name="Angiuoli S."/>
            <person name="Bussey H."/>
            <person name="Bowyer P."/>
            <person name="Cotty P.J."/>
            <person name="Dyer P.S."/>
            <person name="Egan A."/>
            <person name="Galens K."/>
            <person name="Fraser-Liggett C.M."/>
            <person name="Haas B.J."/>
            <person name="Inman J.M."/>
            <person name="Kent R."/>
            <person name="Lemieux S."/>
            <person name="Malavazi I."/>
            <person name="Orvis J."/>
            <person name="Roemer T."/>
            <person name="Ronning C.M."/>
            <person name="Sundaram J.P."/>
            <person name="Sutton G."/>
            <person name="Turner G."/>
            <person name="Venter J.C."/>
            <person name="White O.R."/>
            <person name="Whitty B.R."/>
            <person name="Youngman P."/>
            <person name="Wolfe K.H."/>
            <person name="Goldman G.H."/>
            <person name="Wortman J.R."/>
            <person name="Jiang B."/>
            <person name="Denning D.W."/>
            <person name="Nierman W.C."/>
        </authorList>
    </citation>
    <scope>NUCLEOTIDE SEQUENCE [LARGE SCALE GENOMIC DNA]</scope>
    <source>
        <strain evidence="7">ATCC 1007 / CBS 513.65 / DSM 816 / NCTC 3887 / NRRL 1</strain>
    </source>
</reference>
<dbReference type="GO" id="GO:0019172">
    <property type="term" value="F:glyoxalase III activity"/>
    <property type="evidence" value="ECO:0007669"/>
    <property type="project" value="UniProtKB-EC"/>
</dbReference>
<dbReference type="PANTHER" id="PTHR48094:SF11">
    <property type="entry name" value="GLUTATHIONE-INDEPENDENT GLYOXALASE HSP31-RELATED"/>
    <property type="match status" value="1"/>
</dbReference>
<evidence type="ECO:0000256" key="2">
    <source>
        <dbReference type="ARBA" id="ARBA00023016"/>
    </source>
</evidence>
<dbReference type="GeneID" id="4703136"/>
<dbReference type="eggNOG" id="ENOG502RZ3Y">
    <property type="taxonomic scope" value="Eukaryota"/>
</dbReference>
<keyword evidence="3" id="KW-0456">Lyase</keyword>
<dbReference type="Proteomes" id="UP000006701">
    <property type="component" value="Unassembled WGS sequence"/>
</dbReference>
<dbReference type="InterPro" id="IPR029062">
    <property type="entry name" value="Class_I_gatase-like"/>
</dbReference>
<dbReference type="PANTHER" id="PTHR48094">
    <property type="entry name" value="PROTEIN/NUCLEIC ACID DEGLYCASE DJ-1-RELATED"/>
    <property type="match status" value="1"/>
</dbReference>
<keyword evidence="2" id="KW-0346">Stress response</keyword>
<proteinExistence type="inferred from homology"/>
<evidence type="ECO:0000313" key="6">
    <source>
        <dbReference type="EMBL" id="EAW09443.1"/>
    </source>
</evidence>
<comment type="catalytic activity">
    <reaction evidence="5">
        <text>methylglyoxal + H2O = (R)-lactate + H(+)</text>
        <dbReference type="Rhea" id="RHEA:27754"/>
        <dbReference type="ChEBI" id="CHEBI:15377"/>
        <dbReference type="ChEBI" id="CHEBI:15378"/>
        <dbReference type="ChEBI" id="CHEBI:16004"/>
        <dbReference type="ChEBI" id="CHEBI:17158"/>
        <dbReference type="EC" id="4.2.1.130"/>
    </reaction>
</comment>
<evidence type="ECO:0000256" key="5">
    <source>
        <dbReference type="ARBA" id="ARBA00048082"/>
    </source>
</evidence>
<protein>
    <recommendedName>
        <fullName evidence="1">D-lactate dehydratase</fullName>
        <ecNumber evidence="1">4.2.1.130</ecNumber>
    </recommendedName>
</protein>
<dbReference type="CDD" id="cd03141">
    <property type="entry name" value="GATase1_Hsp31_like"/>
    <property type="match status" value="1"/>
</dbReference>
<sequence length="241" mass="25242">MSPPKPNVLIILTSQAEIPATRNQTGWYLSDLAHSHEILKDKVSLTLASPHGGDAPLDPSSITQSEHTDDVVATAFLAQSREIWAHTARIREMVVRAADFQALFEGRPGGVAMFDFVTDAFSLALVQTFAAAKKPVAAVGHASVALLNATAPSGVPLLAGTTVTGYSVEEEQAAGMADVVPFRLETELDRVSGGGYVKADRIWGEKVVVSTAAGTQSPVITGQNTASAAGVAREILRVLGV</sequence>
<evidence type="ECO:0000256" key="3">
    <source>
        <dbReference type="ARBA" id="ARBA00023239"/>
    </source>
</evidence>
<dbReference type="OrthoDB" id="543156at2759"/>
<dbReference type="SUPFAM" id="SSF52317">
    <property type="entry name" value="Class I glutamine amidotransferase-like"/>
    <property type="match status" value="1"/>
</dbReference>
<dbReference type="GO" id="GO:0005737">
    <property type="term" value="C:cytoplasm"/>
    <property type="evidence" value="ECO:0007669"/>
    <property type="project" value="TreeGrafter"/>
</dbReference>
<organism evidence="6 7">
    <name type="scientific">Aspergillus clavatus (strain ATCC 1007 / CBS 513.65 / DSM 816 / NCTC 3887 / NRRL 1 / QM 1276 / 107)</name>
    <dbReference type="NCBI Taxonomy" id="344612"/>
    <lineage>
        <taxon>Eukaryota</taxon>
        <taxon>Fungi</taxon>
        <taxon>Dikarya</taxon>
        <taxon>Ascomycota</taxon>
        <taxon>Pezizomycotina</taxon>
        <taxon>Eurotiomycetes</taxon>
        <taxon>Eurotiomycetidae</taxon>
        <taxon>Eurotiales</taxon>
        <taxon>Aspergillaceae</taxon>
        <taxon>Aspergillus</taxon>
        <taxon>Aspergillus subgen. Fumigati</taxon>
    </lineage>
</organism>
<dbReference type="EC" id="4.2.1.130" evidence="1"/>
<dbReference type="RefSeq" id="XP_001270869.1">
    <property type="nucleotide sequence ID" value="XM_001270868.1"/>
</dbReference>
<dbReference type="Gene3D" id="3.40.50.880">
    <property type="match status" value="1"/>
</dbReference>
<dbReference type="GO" id="GO:0019243">
    <property type="term" value="P:methylglyoxal catabolic process to D-lactate via S-lactoyl-glutathione"/>
    <property type="evidence" value="ECO:0007669"/>
    <property type="project" value="TreeGrafter"/>
</dbReference>
<gene>
    <name evidence="6" type="ORF">ACLA_036470</name>
</gene>
<evidence type="ECO:0000313" key="7">
    <source>
        <dbReference type="Proteomes" id="UP000006701"/>
    </source>
</evidence>
<dbReference type="KEGG" id="act:ACLA_036470"/>
<evidence type="ECO:0000256" key="4">
    <source>
        <dbReference type="ARBA" id="ARBA00038493"/>
    </source>
</evidence>
<accession>A1CJW9</accession>